<evidence type="ECO:0000259" key="14">
    <source>
        <dbReference type="PROSITE" id="PS51194"/>
    </source>
</evidence>
<feature type="region of interest" description="Disordered" evidence="11">
    <location>
        <begin position="125"/>
        <end position="179"/>
    </location>
</feature>
<evidence type="ECO:0000256" key="3">
    <source>
        <dbReference type="ARBA" id="ARBA00022741"/>
    </source>
</evidence>
<feature type="compositionally biased region" description="Polar residues" evidence="11">
    <location>
        <begin position="43"/>
        <end position="54"/>
    </location>
</feature>
<dbReference type="CDD" id="cd18793">
    <property type="entry name" value="SF2_C_SNF"/>
    <property type="match status" value="1"/>
</dbReference>
<dbReference type="PANTHER" id="PTHR45626">
    <property type="entry name" value="TRANSCRIPTION TERMINATION FACTOR 2-RELATED"/>
    <property type="match status" value="1"/>
</dbReference>
<dbReference type="Proteomes" id="UP000041254">
    <property type="component" value="Unassembled WGS sequence"/>
</dbReference>
<feature type="compositionally biased region" description="Low complexity" evidence="11">
    <location>
        <begin position="159"/>
        <end position="179"/>
    </location>
</feature>
<dbReference type="Gene3D" id="3.40.50.10810">
    <property type="entry name" value="Tandem AAA-ATPase domain"/>
    <property type="match status" value="2"/>
</dbReference>
<dbReference type="OrthoDB" id="448448at2759"/>
<dbReference type="Pfam" id="PF08797">
    <property type="entry name" value="HIRAN"/>
    <property type="match status" value="1"/>
</dbReference>
<evidence type="ECO:0000256" key="8">
    <source>
        <dbReference type="ARBA" id="ARBA00022840"/>
    </source>
</evidence>
<dbReference type="InterPro" id="IPR027417">
    <property type="entry name" value="P-loop_NTPase"/>
</dbReference>
<dbReference type="InterPro" id="IPR050628">
    <property type="entry name" value="SNF2_RAD54_helicase_TF"/>
</dbReference>
<dbReference type="SUPFAM" id="SSF57850">
    <property type="entry name" value="RING/U-box"/>
    <property type="match status" value="1"/>
</dbReference>
<dbReference type="VEuPathDB" id="CryptoDB:Vbra_16904"/>
<evidence type="ECO:0000256" key="10">
    <source>
        <dbReference type="PROSITE-ProRule" id="PRU00175"/>
    </source>
</evidence>
<feature type="domain" description="RING-type" evidence="12">
    <location>
        <begin position="965"/>
        <end position="1003"/>
    </location>
</feature>
<keyword evidence="5" id="KW-0378">Hydrolase</keyword>
<dbReference type="PROSITE" id="PS51194">
    <property type="entry name" value="HELICASE_CTER"/>
    <property type="match status" value="1"/>
</dbReference>
<proteinExistence type="predicted"/>
<feature type="domain" description="Helicase C-terminal" evidence="14">
    <location>
        <begin position="1047"/>
        <end position="1215"/>
    </location>
</feature>
<evidence type="ECO:0000313" key="15">
    <source>
        <dbReference type="EMBL" id="CEM22822.1"/>
    </source>
</evidence>
<dbReference type="PROSITE" id="PS51192">
    <property type="entry name" value="HELICASE_ATP_BIND_1"/>
    <property type="match status" value="1"/>
</dbReference>
<evidence type="ECO:0000259" key="13">
    <source>
        <dbReference type="PROSITE" id="PS51192"/>
    </source>
</evidence>
<feature type="region of interest" description="Disordered" evidence="11">
    <location>
        <begin position="1"/>
        <end position="90"/>
    </location>
</feature>
<evidence type="ECO:0000313" key="16">
    <source>
        <dbReference type="Proteomes" id="UP000041254"/>
    </source>
</evidence>
<feature type="compositionally biased region" description="Acidic residues" evidence="11">
    <location>
        <begin position="607"/>
        <end position="617"/>
    </location>
</feature>
<evidence type="ECO:0000256" key="5">
    <source>
        <dbReference type="ARBA" id="ARBA00022801"/>
    </source>
</evidence>
<dbReference type="Pfam" id="PF00271">
    <property type="entry name" value="Helicase_C"/>
    <property type="match status" value="1"/>
</dbReference>
<dbReference type="Gene3D" id="3.30.40.10">
    <property type="entry name" value="Zinc/RING finger domain, C3HC4 (zinc finger)"/>
    <property type="match status" value="1"/>
</dbReference>
<feature type="compositionally biased region" description="Acidic residues" evidence="11">
    <location>
        <begin position="24"/>
        <end position="35"/>
    </location>
</feature>
<accession>A0A0G4G3T1</accession>
<keyword evidence="6" id="KW-0347">Helicase</keyword>
<dbReference type="AlphaFoldDB" id="A0A0G4G3T1"/>
<dbReference type="GO" id="GO:0008270">
    <property type="term" value="F:zinc ion binding"/>
    <property type="evidence" value="ECO:0007669"/>
    <property type="project" value="UniProtKB-KW"/>
</dbReference>
<keyword evidence="4 10" id="KW-0863">Zinc-finger</keyword>
<dbReference type="InParanoid" id="A0A0G4G3T1"/>
<dbReference type="InterPro" id="IPR014905">
    <property type="entry name" value="HIRAN"/>
</dbReference>
<keyword evidence="9" id="KW-0539">Nucleus</keyword>
<evidence type="ECO:0000256" key="4">
    <source>
        <dbReference type="ARBA" id="ARBA00022771"/>
    </source>
</evidence>
<feature type="compositionally biased region" description="Acidic residues" evidence="11">
    <location>
        <begin position="1232"/>
        <end position="1246"/>
    </location>
</feature>
<feature type="domain" description="Helicase ATP-binding" evidence="13">
    <location>
        <begin position="663"/>
        <end position="794"/>
    </location>
</feature>
<sequence length="1246" mass="137108">MYYPQGQPAARQIDLTAADNIDLTQDDDDDDDEDDNAHMPFRQPNTYTAANNQDQGDEVEIVGVNAAPPRQQQQAYPYGGPSGGGYPQQMPYSFAQSASAYGYGQLPGNAMSASSPYGNLFNPFPMPSPASHHQGYPEPPPPSRGKGWVPYEQLPRAPPAAAASSAKARSGRASGAAASSSSREEIIGYVVTKCNGTSHYDASEDVDRNDVLTLMREPDNIYDDNCIQVQRFGEQVGNLPRDPVASAMAPHMDSLGDSMILEAKPEPQEFRGCPAGTRSFPLLITVKARGGDALRVRNALQQISDSFGYGKDRVHMGPDPPSKAPNRQARRAASRNVLPRTEPFLPRGPHRFPYTAGMGIPGAAPFAPRGLGPFMPSASTGVGGYGGYGGVLGGGGMGHPGGAGGGLGFDFSPPALNGPSEADILERELEGLYAGAEYHLMAEADTPAQIQTDLLEHQRKALRWMIGREKRQTILDAINEQVDVIDLKQDDGDGGDDKDSKKDPMVLFWKKTENPDIIHNIATKERRSGSMPLFRGGILADDMGLGKTVTTLSLICANGSGINSTEPLDSTAFDDPSPSPSPSPSDEPPAFPSDPHYLPGLAPSPSDSDDDDDDMDNDFGLPVMHKKRKVEGAGGGGGGGGARKVGKGSGGGRANGSGGLLRGGTLVVCPLTVVANWKKQAEVFAPHLRQYEYYKDRGGVTPSLLASYDMVITTFNIVQTEFKNERRSSKSANLKAIHWHRIVLDEAHMIKNRKSQTAQAVAHLRATIHWSLTGTPIQNKVEDIYSLLHFLRAKPFDDWEVFCSKINKPIKRCDPNGFRRLQVVVRYTTLRRTKHQRVKDPETGIERPLLQLPQLHRHKVYCEFHEYEGRLYRVLYDRTQKLVKKLQEADELGKNFSSILIMLLRLRMLCCHSSLLPEDMLRSLEAASEGDIGATARLERSIMQLGASEVKSLLQILRDSKTDQCSICLEEGSDMIISTCRHVFHKSCLETHLKSLKQCPNCRGPVRMSDLVEASEDAELFDGDNDDSYSYSSSSAATGAHNRTSAKLEQIYRQIHVSLSQSNHGKPAKCVVFSQFTKFLDIIQRGLQDRRVPFVRLDGKMTKDRRQAAINSFDNDPHIRIFLVSLKAGGLGLNLTAANSVMLVDTWWNPAGEDQAVDRVHRIGQDREVHMQRILVRGSVEEKMLAVHDKKRQLAEGVMTKKTREELKTLMQKLILSIFQLDPDSQRQQEEKEQDDEDPDLEWEDD</sequence>
<dbReference type="GO" id="GO:0005634">
    <property type="term" value="C:nucleus"/>
    <property type="evidence" value="ECO:0007669"/>
    <property type="project" value="UniProtKB-SubCell"/>
</dbReference>
<dbReference type="InterPro" id="IPR038718">
    <property type="entry name" value="SNF2-like_sf"/>
</dbReference>
<organism evidence="15 16">
    <name type="scientific">Vitrella brassicaformis (strain CCMP3155)</name>
    <dbReference type="NCBI Taxonomy" id="1169540"/>
    <lineage>
        <taxon>Eukaryota</taxon>
        <taxon>Sar</taxon>
        <taxon>Alveolata</taxon>
        <taxon>Colpodellida</taxon>
        <taxon>Vitrellaceae</taxon>
        <taxon>Vitrella</taxon>
    </lineage>
</organism>
<feature type="compositionally biased region" description="Pro residues" evidence="11">
    <location>
        <begin position="577"/>
        <end position="592"/>
    </location>
</feature>
<feature type="region of interest" description="Disordered" evidence="11">
    <location>
        <begin position="1221"/>
        <end position="1246"/>
    </location>
</feature>
<dbReference type="Gene3D" id="3.30.70.2330">
    <property type="match status" value="1"/>
</dbReference>
<dbReference type="PROSITE" id="PS50089">
    <property type="entry name" value="ZF_RING_2"/>
    <property type="match status" value="1"/>
</dbReference>
<keyword evidence="7" id="KW-0862">Zinc</keyword>
<feature type="region of interest" description="Disordered" evidence="11">
    <location>
        <begin position="309"/>
        <end position="334"/>
    </location>
</feature>
<dbReference type="InterPro" id="IPR013083">
    <property type="entry name" value="Znf_RING/FYVE/PHD"/>
</dbReference>
<name>A0A0G4G3T1_VITBC</name>
<reference evidence="15 16" key="1">
    <citation type="submission" date="2014-11" db="EMBL/GenBank/DDBJ databases">
        <authorList>
            <person name="Zhu J."/>
            <person name="Qi W."/>
            <person name="Song R."/>
        </authorList>
    </citation>
    <scope>NUCLEOTIDE SEQUENCE [LARGE SCALE GENOMIC DNA]</scope>
</reference>
<dbReference type="Gene3D" id="3.40.50.300">
    <property type="entry name" value="P-loop containing nucleotide triphosphate hydrolases"/>
    <property type="match status" value="1"/>
</dbReference>
<evidence type="ECO:0000256" key="9">
    <source>
        <dbReference type="ARBA" id="ARBA00023242"/>
    </source>
</evidence>
<dbReference type="SMART" id="SM00910">
    <property type="entry name" value="HIRAN"/>
    <property type="match status" value="1"/>
</dbReference>
<dbReference type="PANTHER" id="PTHR45626:SF17">
    <property type="entry name" value="HELICASE-LIKE TRANSCRIPTION FACTOR"/>
    <property type="match status" value="1"/>
</dbReference>
<dbReference type="Pfam" id="PF13639">
    <property type="entry name" value="zf-RING_2"/>
    <property type="match status" value="1"/>
</dbReference>
<dbReference type="InterPro" id="IPR001841">
    <property type="entry name" value="Znf_RING"/>
</dbReference>
<dbReference type="InterPro" id="IPR001650">
    <property type="entry name" value="Helicase_C-like"/>
</dbReference>
<evidence type="ECO:0000256" key="7">
    <source>
        <dbReference type="ARBA" id="ARBA00022833"/>
    </source>
</evidence>
<keyword evidence="8" id="KW-0067">ATP-binding</keyword>
<feature type="region of interest" description="Disordered" evidence="11">
    <location>
        <begin position="566"/>
        <end position="659"/>
    </location>
</feature>
<feature type="compositionally biased region" description="Gly residues" evidence="11">
    <location>
        <begin position="632"/>
        <end position="659"/>
    </location>
</feature>
<keyword evidence="3" id="KW-0547">Nucleotide-binding</keyword>
<dbReference type="Pfam" id="PF00176">
    <property type="entry name" value="SNF2-rel_dom"/>
    <property type="match status" value="1"/>
</dbReference>
<gene>
    <name evidence="15" type="ORF">Vbra_16904</name>
</gene>
<dbReference type="GO" id="GO:0005524">
    <property type="term" value="F:ATP binding"/>
    <property type="evidence" value="ECO:0007669"/>
    <property type="project" value="UniProtKB-KW"/>
</dbReference>
<dbReference type="EMBL" id="CDMY01000560">
    <property type="protein sequence ID" value="CEM22822.1"/>
    <property type="molecule type" value="Genomic_DNA"/>
</dbReference>
<dbReference type="STRING" id="1169540.A0A0G4G3T1"/>
<dbReference type="GO" id="GO:0006281">
    <property type="term" value="P:DNA repair"/>
    <property type="evidence" value="ECO:0007669"/>
    <property type="project" value="TreeGrafter"/>
</dbReference>
<dbReference type="InterPro" id="IPR000330">
    <property type="entry name" value="SNF2_N"/>
</dbReference>
<evidence type="ECO:0000256" key="6">
    <source>
        <dbReference type="ARBA" id="ARBA00022806"/>
    </source>
</evidence>
<dbReference type="GO" id="GO:0008094">
    <property type="term" value="F:ATP-dependent activity, acting on DNA"/>
    <property type="evidence" value="ECO:0007669"/>
    <property type="project" value="TreeGrafter"/>
</dbReference>
<dbReference type="SMART" id="SM00490">
    <property type="entry name" value="HELICc"/>
    <property type="match status" value="1"/>
</dbReference>
<evidence type="ECO:0000256" key="2">
    <source>
        <dbReference type="ARBA" id="ARBA00022723"/>
    </source>
</evidence>
<dbReference type="GO" id="GO:0003676">
    <property type="term" value="F:nucleic acid binding"/>
    <property type="evidence" value="ECO:0007669"/>
    <property type="project" value="InterPro"/>
</dbReference>
<evidence type="ECO:0000256" key="11">
    <source>
        <dbReference type="SAM" id="MobiDB-lite"/>
    </source>
</evidence>
<keyword evidence="2" id="KW-0479">Metal-binding</keyword>
<feature type="compositionally biased region" description="Low complexity" evidence="11">
    <location>
        <begin position="68"/>
        <end position="79"/>
    </location>
</feature>
<evidence type="ECO:0000259" key="12">
    <source>
        <dbReference type="PROSITE" id="PS50089"/>
    </source>
</evidence>
<evidence type="ECO:0000256" key="1">
    <source>
        <dbReference type="ARBA" id="ARBA00004123"/>
    </source>
</evidence>
<dbReference type="GO" id="GO:0016818">
    <property type="term" value="F:hydrolase activity, acting on acid anhydrides, in phosphorus-containing anhydrides"/>
    <property type="evidence" value="ECO:0007669"/>
    <property type="project" value="InterPro"/>
</dbReference>
<dbReference type="SMART" id="SM00487">
    <property type="entry name" value="DEXDc"/>
    <property type="match status" value="1"/>
</dbReference>
<dbReference type="GO" id="GO:0004386">
    <property type="term" value="F:helicase activity"/>
    <property type="evidence" value="ECO:0007669"/>
    <property type="project" value="UniProtKB-KW"/>
</dbReference>
<dbReference type="InterPro" id="IPR049730">
    <property type="entry name" value="SNF2/RAD54-like_C"/>
</dbReference>
<keyword evidence="16" id="KW-1185">Reference proteome</keyword>
<dbReference type="SUPFAM" id="SSF52540">
    <property type="entry name" value="P-loop containing nucleoside triphosphate hydrolases"/>
    <property type="match status" value="2"/>
</dbReference>
<dbReference type="InterPro" id="IPR014001">
    <property type="entry name" value="Helicase_ATP-bd"/>
</dbReference>
<dbReference type="SMART" id="SM00184">
    <property type="entry name" value="RING"/>
    <property type="match status" value="1"/>
</dbReference>
<protein>
    <submittedName>
        <fullName evidence="15">Uncharacterized protein</fullName>
    </submittedName>
</protein>
<dbReference type="CDD" id="cd18008">
    <property type="entry name" value="DEXDc_SHPRH-like"/>
    <property type="match status" value="1"/>
</dbReference>
<comment type="subcellular location">
    <subcellularLocation>
        <location evidence="1">Nucleus</location>
    </subcellularLocation>
</comment>